<keyword evidence="11" id="KW-1185">Reference proteome</keyword>
<organism evidence="10 11">
    <name type="scientific">Daphnia galeata</name>
    <dbReference type="NCBI Taxonomy" id="27404"/>
    <lineage>
        <taxon>Eukaryota</taxon>
        <taxon>Metazoa</taxon>
        <taxon>Ecdysozoa</taxon>
        <taxon>Arthropoda</taxon>
        <taxon>Crustacea</taxon>
        <taxon>Branchiopoda</taxon>
        <taxon>Diplostraca</taxon>
        <taxon>Cladocera</taxon>
        <taxon>Anomopoda</taxon>
        <taxon>Daphniidae</taxon>
        <taxon>Daphnia</taxon>
    </lineage>
</organism>
<keyword evidence="2" id="KW-0217">Developmental protein</keyword>
<feature type="domain" description="PAZ" evidence="8">
    <location>
        <begin position="283"/>
        <end position="395"/>
    </location>
</feature>
<dbReference type="PROSITE" id="PS50821">
    <property type="entry name" value="PAZ"/>
    <property type="match status" value="2"/>
</dbReference>
<evidence type="ECO:0000256" key="4">
    <source>
        <dbReference type="ARBA" id="ARBA00022884"/>
    </source>
</evidence>
<dbReference type="GO" id="GO:0003723">
    <property type="term" value="F:RNA binding"/>
    <property type="evidence" value="ECO:0007669"/>
    <property type="project" value="UniProtKB-KW"/>
</dbReference>
<dbReference type="FunFam" id="2.170.260.10:FF:000003">
    <property type="entry name" value="Piwi-like RNA-mediated gene silencing 2"/>
    <property type="match status" value="2"/>
</dbReference>
<dbReference type="GO" id="GO:0034587">
    <property type="term" value="P:piRNA processing"/>
    <property type="evidence" value="ECO:0007669"/>
    <property type="project" value="UniProtKB-ARBA"/>
</dbReference>
<feature type="domain" description="Piwi" evidence="9">
    <location>
        <begin position="559"/>
        <end position="842"/>
    </location>
</feature>
<dbReference type="SUPFAM" id="SSF101690">
    <property type="entry name" value="PAZ domain"/>
    <property type="match status" value="2"/>
</dbReference>
<dbReference type="Pfam" id="PF02170">
    <property type="entry name" value="PAZ"/>
    <property type="match status" value="2"/>
</dbReference>
<dbReference type="Gene3D" id="2.170.260.10">
    <property type="entry name" value="paz domain"/>
    <property type="match status" value="2"/>
</dbReference>
<dbReference type="PROSITE" id="PS50822">
    <property type="entry name" value="PIWI"/>
    <property type="match status" value="2"/>
</dbReference>
<dbReference type="SUPFAM" id="SSF53098">
    <property type="entry name" value="Ribonuclease H-like"/>
    <property type="match status" value="2"/>
</dbReference>
<feature type="domain" description="Piwi" evidence="9">
    <location>
        <begin position="1292"/>
        <end position="1555"/>
    </location>
</feature>
<comment type="similarity">
    <text evidence="6">Belongs to the argonaute family. Piwi subfamily.</text>
</comment>
<evidence type="ECO:0000256" key="7">
    <source>
        <dbReference type="SAM" id="MobiDB-lite"/>
    </source>
</evidence>
<proteinExistence type="inferred from homology"/>
<evidence type="ECO:0000256" key="1">
    <source>
        <dbReference type="ARBA" id="ARBA00004496"/>
    </source>
</evidence>
<keyword evidence="3" id="KW-0963">Cytoplasm</keyword>
<evidence type="ECO:0000259" key="8">
    <source>
        <dbReference type="PROSITE" id="PS50821"/>
    </source>
</evidence>
<dbReference type="InterPro" id="IPR036397">
    <property type="entry name" value="RNaseH_sf"/>
</dbReference>
<dbReference type="Pfam" id="PF23278">
    <property type="entry name" value="Piwi_N"/>
    <property type="match status" value="2"/>
</dbReference>
<dbReference type="InterPro" id="IPR003165">
    <property type="entry name" value="Piwi"/>
</dbReference>
<feature type="region of interest" description="Disordered" evidence="7">
    <location>
        <begin position="1"/>
        <end position="42"/>
    </location>
</feature>
<feature type="region of interest" description="Disordered" evidence="7">
    <location>
        <begin position="48"/>
        <end position="67"/>
    </location>
</feature>
<evidence type="ECO:0000259" key="9">
    <source>
        <dbReference type="PROSITE" id="PS50822"/>
    </source>
</evidence>
<feature type="domain" description="PAZ" evidence="8">
    <location>
        <begin position="1001"/>
        <end position="1116"/>
    </location>
</feature>
<evidence type="ECO:0000256" key="5">
    <source>
        <dbReference type="ARBA" id="ARBA00023158"/>
    </source>
</evidence>
<dbReference type="Gene3D" id="3.40.50.2300">
    <property type="match status" value="2"/>
</dbReference>
<dbReference type="InterPro" id="IPR003100">
    <property type="entry name" value="PAZ_dom"/>
</dbReference>
<evidence type="ECO:0000313" key="11">
    <source>
        <dbReference type="Proteomes" id="UP000789390"/>
    </source>
</evidence>
<dbReference type="PANTHER" id="PTHR22891">
    <property type="entry name" value="EUKARYOTIC TRANSLATION INITIATION FACTOR 2C"/>
    <property type="match status" value="1"/>
</dbReference>
<dbReference type="SMART" id="SM00950">
    <property type="entry name" value="Piwi"/>
    <property type="match status" value="2"/>
</dbReference>
<dbReference type="Pfam" id="PF02171">
    <property type="entry name" value="Piwi"/>
    <property type="match status" value="2"/>
</dbReference>
<reference evidence="10" key="1">
    <citation type="submission" date="2021-11" db="EMBL/GenBank/DDBJ databases">
        <authorList>
            <person name="Schell T."/>
        </authorList>
    </citation>
    <scope>NUCLEOTIDE SEQUENCE</scope>
    <source>
        <strain evidence="10">M5</strain>
    </source>
</reference>
<feature type="region of interest" description="Disordered" evidence="7">
    <location>
        <begin position="72"/>
        <end position="98"/>
    </location>
</feature>
<dbReference type="Proteomes" id="UP000789390">
    <property type="component" value="Unassembled WGS sequence"/>
</dbReference>
<accession>A0A8J2RLT5</accession>
<dbReference type="CDD" id="cd02845">
    <property type="entry name" value="PAZ_piwi_like"/>
    <property type="match status" value="2"/>
</dbReference>
<keyword evidence="5" id="KW-0943">RNA-mediated gene silencing</keyword>
<gene>
    <name evidence="10" type="ORF">DGAL_LOCUS4491</name>
</gene>
<dbReference type="InterPro" id="IPR036085">
    <property type="entry name" value="PAZ_dom_sf"/>
</dbReference>
<dbReference type="GO" id="GO:0005737">
    <property type="term" value="C:cytoplasm"/>
    <property type="evidence" value="ECO:0007669"/>
    <property type="project" value="UniProtKB-SubCell"/>
</dbReference>
<evidence type="ECO:0000256" key="2">
    <source>
        <dbReference type="ARBA" id="ARBA00022473"/>
    </source>
</evidence>
<comment type="caution">
    <text evidence="10">The sequence shown here is derived from an EMBL/GenBank/DDBJ whole genome shotgun (WGS) entry which is preliminary data.</text>
</comment>
<sequence>MPDASKNHHGRGRSNAPQQVPRRPGDTPPISQIIPDSKFDNVDARMPTVSTANSNRKPKQGIGRGAVRNVATAGPSAAGTPRDAGAVGGERGLGRPANIVTRPTSSTFTKIGTGGSPLDVRSNYFQLVNKPDMHLLQYRVDFTPEVDHPGVKRALIRVHLATLGKYIFDGTLLYNKIRLPQPLELLSRRTSDGSDVRITLNFTNEIQAGDPVYVSFMNLILRNCLAKLNMVMMRRNYYDAGAKEDVPGHPITIWPGYLTAIAHHEQACLLNVEIVHKFIRRDTALNVMDRIRREGSPDIPNRIKSELIGQIVMTGYNNRTYRIDDVDFDQNASSTFHLRKEDRHISYVDYYRERYQITISVVTQPLLVSQPTRREINRGDTQPKFLIPELCGMTGLSDEQRKNFNLTRAVAGITKVFPDRRVETLMKFRRRLTDCPEIQQELNSWGVQFSNELVRCQARILQPKGILTGGARTEPRDGDWSRTMQSSKMSVSVKLENWIVIHPNMMSQQVRNFVRLIQRVGGPQGFNVPEPRYVSLENDRNNNYANALENELSNHHYDIVMCVLRSNRADTYKVIKNITFCRLGIASQVITGRILSGDERKQLSVATKVMTQIACKLGAEPWRVDVPNKPWMIAGYDTYHDAHQRKAVGAFVASVNSSYTRYNSSVKIHEANEEISPSFQDHMLTSLKAYYNANKSLPENIIIYRDGVGAGDIGRLLETELVGVKRACETAGVNVMPETGYRPGIAFVVVTKRLNTRFFSGSRERPENPPCGTVVDNTVTLSENFDFFLVSQKVNQGTVSPTKFNIIFNSANIPATVHQNIAYAMTQVYYNWAELKDRRSIPDMKLLQYRVDFTPEIENRRVQTALIGVHEKIIGKYIFDGTLLYNTKKLPQPLELMSTRTSDQSQVKINIRFTAEIQKEDPVYTSVTNLILNRCMAMLNLVLIRRNFYDKEAREDVQGHPITIWPGYLTTIRHHEQDYFMNVEVIHKFLRRDTVFDVMYKIQTDNKANLSQEEIEKQVVNELIGKIVMTGYNNRTYRIDDVDFVNRADSTFHLRKEDRHITYSEYYQTRYQLKIRYSNQPLLVSRPSNREKNRCDNLGIQAEPIYLIPELCGMTGLSDDQRKDHHLTRAISTITRVAPDRRVETLLKFRRRLTDNPKIQQEMNSWGLQFSNELVNCKARILTAKPLITGAGRINVREGDWSRDMQKNKMSVSVKLREWIVIHPKRFNSQIRHFVQLIQRVGHTQGFRVPEPRYVALETDRINDYIRILKDHVSKIDYDIVITGKILNGDERRQLSVATKVMTQIACKLGAEPWKAQVPNKPWMIIGYDTFHDAKKRTAVGAFVASTNQNFTRYNSSVKIHEADEEISPSFRQHMTTALKAYYLAQVDEKCLEKRLPENIIIYRDGVGAGDIQTVLDVELKGIKDACREAGQKINLNHYDPGISFVIVTKKINTRFFYKGRDKFENPPCGMVVDNTITLSEHFDFFLVSQRVNQGTVSPTKFNVIYNTSNITPDIHQSLAYALTHVYYNWAGTVRVPAPIQYAHKLAYLVGEKTQREPNDNLAKFPYYL</sequence>
<comment type="subcellular location">
    <subcellularLocation>
        <location evidence="1">Cytoplasm</location>
    </subcellularLocation>
</comment>
<keyword evidence="4" id="KW-0694">RNA-binding</keyword>
<evidence type="ECO:0000256" key="6">
    <source>
        <dbReference type="ARBA" id="ARBA00038291"/>
    </source>
</evidence>
<dbReference type="EMBL" id="CAKKLH010000073">
    <property type="protein sequence ID" value="CAH0102113.1"/>
    <property type="molecule type" value="Genomic_DNA"/>
</dbReference>
<name>A0A8J2RLT5_9CRUS</name>
<dbReference type="CDD" id="cd04658">
    <property type="entry name" value="Piwi_piwi-like_Euk"/>
    <property type="match status" value="2"/>
</dbReference>
<dbReference type="OrthoDB" id="445936at2759"/>
<dbReference type="InterPro" id="IPR012337">
    <property type="entry name" value="RNaseH-like_sf"/>
</dbReference>
<dbReference type="SMART" id="SM00949">
    <property type="entry name" value="PAZ"/>
    <property type="match status" value="2"/>
</dbReference>
<evidence type="ECO:0000313" key="10">
    <source>
        <dbReference type="EMBL" id="CAH0102113.1"/>
    </source>
</evidence>
<dbReference type="Gene3D" id="3.30.420.10">
    <property type="entry name" value="Ribonuclease H-like superfamily/Ribonuclease H"/>
    <property type="match status" value="2"/>
</dbReference>
<evidence type="ECO:0000256" key="3">
    <source>
        <dbReference type="ARBA" id="ARBA00022490"/>
    </source>
</evidence>
<protein>
    <submittedName>
        <fullName evidence="10">Uncharacterized protein</fullName>
    </submittedName>
</protein>